<sequence>MSSGTLYSMAEFPLYLMPKTTTAPPCPPCQSDILPSVFKDDEDDEAANGVRSKANKIFQMIRVKVTSPSRLKSSTSSSAANPSSPGRLWSFTLSRRTPSLRTNSLLFYKS</sequence>
<name>A0A2N5VSJ7_9BASI</name>
<dbReference type="Proteomes" id="UP000235388">
    <property type="component" value="Unassembled WGS sequence"/>
</dbReference>
<protein>
    <submittedName>
        <fullName evidence="1">Uncharacterized protein</fullName>
    </submittedName>
</protein>
<organism evidence="1 2">
    <name type="scientific">Puccinia coronata f. sp. avenae</name>
    <dbReference type="NCBI Taxonomy" id="200324"/>
    <lineage>
        <taxon>Eukaryota</taxon>
        <taxon>Fungi</taxon>
        <taxon>Dikarya</taxon>
        <taxon>Basidiomycota</taxon>
        <taxon>Pucciniomycotina</taxon>
        <taxon>Pucciniomycetes</taxon>
        <taxon>Pucciniales</taxon>
        <taxon>Pucciniaceae</taxon>
        <taxon>Puccinia</taxon>
    </lineage>
</organism>
<reference evidence="1 2" key="1">
    <citation type="submission" date="2017-11" db="EMBL/GenBank/DDBJ databases">
        <title>De novo assembly and phasing of dikaryotic genomes from two isolates of Puccinia coronata f. sp. avenae, the causal agent of oat crown rust.</title>
        <authorList>
            <person name="Miller M.E."/>
            <person name="Zhang Y."/>
            <person name="Omidvar V."/>
            <person name="Sperschneider J."/>
            <person name="Schwessinger B."/>
            <person name="Raley C."/>
            <person name="Palmer J.M."/>
            <person name="Garnica D."/>
            <person name="Upadhyaya N."/>
            <person name="Rathjen J."/>
            <person name="Taylor J.M."/>
            <person name="Park R.F."/>
            <person name="Dodds P.N."/>
            <person name="Hirsch C.D."/>
            <person name="Kianian S.F."/>
            <person name="Figueroa M."/>
        </authorList>
    </citation>
    <scope>NUCLEOTIDE SEQUENCE [LARGE SCALE GENOMIC DNA]</scope>
    <source>
        <strain evidence="1">12NC29</strain>
    </source>
</reference>
<dbReference type="EMBL" id="PGCJ01000070">
    <property type="protein sequence ID" value="PLW52969.1"/>
    <property type="molecule type" value="Genomic_DNA"/>
</dbReference>
<keyword evidence="2" id="KW-1185">Reference proteome</keyword>
<evidence type="ECO:0000313" key="2">
    <source>
        <dbReference type="Proteomes" id="UP000235388"/>
    </source>
</evidence>
<evidence type="ECO:0000313" key="1">
    <source>
        <dbReference type="EMBL" id="PLW52969.1"/>
    </source>
</evidence>
<gene>
    <name evidence="1" type="ORF">PCANC_07537</name>
</gene>
<proteinExistence type="predicted"/>
<dbReference type="AlphaFoldDB" id="A0A2N5VSJ7"/>
<accession>A0A2N5VSJ7</accession>
<comment type="caution">
    <text evidence="1">The sequence shown here is derived from an EMBL/GenBank/DDBJ whole genome shotgun (WGS) entry which is preliminary data.</text>
</comment>